<dbReference type="OrthoDB" id="3546385at2759"/>
<dbReference type="InterPro" id="IPR045518">
    <property type="entry name" value="2EXR"/>
</dbReference>
<protein>
    <recommendedName>
        <fullName evidence="1">2EXR domain-containing protein</fullName>
    </recommendedName>
</protein>
<dbReference type="PANTHER" id="PTHR35910:SF6">
    <property type="entry name" value="2EXR DOMAIN-CONTAINING PROTEIN"/>
    <property type="match status" value="1"/>
</dbReference>
<reference evidence="3" key="2">
    <citation type="submission" date="2015-01" db="EMBL/GenBank/DDBJ databases">
        <title>Evolutionary Origins and Diversification of the Mycorrhizal Mutualists.</title>
        <authorList>
            <consortium name="DOE Joint Genome Institute"/>
            <consortium name="Mycorrhizal Genomics Consortium"/>
            <person name="Kohler A."/>
            <person name="Kuo A."/>
            <person name="Nagy L.G."/>
            <person name="Floudas D."/>
            <person name="Copeland A."/>
            <person name="Barry K.W."/>
            <person name="Cichocki N."/>
            <person name="Veneault-Fourrey C."/>
            <person name="LaButti K."/>
            <person name="Lindquist E.A."/>
            <person name="Lipzen A."/>
            <person name="Lundell T."/>
            <person name="Morin E."/>
            <person name="Murat C."/>
            <person name="Riley R."/>
            <person name="Ohm R."/>
            <person name="Sun H."/>
            <person name="Tunlid A."/>
            <person name="Henrissat B."/>
            <person name="Grigoriev I.V."/>
            <person name="Hibbett D.S."/>
            <person name="Martin F."/>
        </authorList>
    </citation>
    <scope>NUCLEOTIDE SEQUENCE [LARGE SCALE GENOMIC DNA]</scope>
    <source>
        <strain evidence="3">Zn</strain>
    </source>
</reference>
<evidence type="ECO:0000313" key="3">
    <source>
        <dbReference type="Proteomes" id="UP000054321"/>
    </source>
</evidence>
<dbReference type="EMBL" id="KN832890">
    <property type="protein sequence ID" value="KIM94443.1"/>
    <property type="molecule type" value="Genomic_DNA"/>
</dbReference>
<keyword evidence="3" id="KW-1185">Reference proteome</keyword>
<dbReference type="AlphaFoldDB" id="A0A0C3C6C8"/>
<name>A0A0C3C6C8_OIDMZ</name>
<sequence length="277" mass="32508">MARAAAPATFPLFSSLAPELRDQIWRGALPNKRAPHEEDYDPNNNELNMIFEFHHSLLDNIQFSVPLFFVNREARNITLTWIRKHGFKIRYNRQHRPLFVSPNPFDPMRDVLYIALDNWDHFLSASYDRLFQPDLEDQNLEIVTPLSRIAVPEALLRNKDTVYMLPELFRYFFNIRVLFIVIDTQPSVDNNNDMGVQPSVDNYNDIGAQPQWDFESTQGGAFVWNQNHRCFDFKDRRYNGNEALYKAIEEANNVLGEAIIREVIPSFEVRPIFATRR</sequence>
<evidence type="ECO:0000313" key="2">
    <source>
        <dbReference type="EMBL" id="KIM94443.1"/>
    </source>
</evidence>
<gene>
    <name evidence="2" type="ORF">OIDMADRAFT_106789</name>
</gene>
<proteinExistence type="predicted"/>
<organism evidence="2 3">
    <name type="scientific">Oidiodendron maius (strain Zn)</name>
    <dbReference type="NCBI Taxonomy" id="913774"/>
    <lineage>
        <taxon>Eukaryota</taxon>
        <taxon>Fungi</taxon>
        <taxon>Dikarya</taxon>
        <taxon>Ascomycota</taxon>
        <taxon>Pezizomycotina</taxon>
        <taxon>Leotiomycetes</taxon>
        <taxon>Leotiomycetes incertae sedis</taxon>
        <taxon>Myxotrichaceae</taxon>
        <taxon>Oidiodendron</taxon>
    </lineage>
</organism>
<feature type="domain" description="2EXR" evidence="1">
    <location>
        <begin position="10"/>
        <end position="110"/>
    </location>
</feature>
<accession>A0A0C3C6C8</accession>
<dbReference type="InParanoid" id="A0A0C3C6C8"/>
<dbReference type="Pfam" id="PF20150">
    <property type="entry name" value="2EXR"/>
    <property type="match status" value="1"/>
</dbReference>
<reference evidence="2 3" key="1">
    <citation type="submission" date="2014-04" db="EMBL/GenBank/DDBJ databases">
        <authorList>
            <consortium name="DOE Joint Genome Institute"/>
            <person name="Kuo A."/>
            <person name="Martino E."/>
            <person name="Perotto S."/>
            <person name="Kohler A."/>
            <person name="Nagy L.G."/>
            <person name="Floudas D."/>
            <person name="Copeland A."/>
            <person name="Barry K.W."/>
            <person name="Cichocki N."/>
            <person name="Veneault-Fourrey C."/>
            <person name="LaButti K."/>
            <person name="Lindquist E.A."/>
            <person name="Lipzen A."/>
            <person name="Lundell T."/>
            <person name="Morin E."/>
            <person name="Murat C."/>
            <person name="Sun H."/>
            <person name="Tunlid A."/>
            <person name="Henrissat B."/>
            <person name="Grigoriev I.V."/>
            <person name="Hibbett D.S."/>
            <person name="Martin F."/>
            <person name="Nordberg H.P."/>
            <person name="Cantor M.N."/>
            <person name="Hua S.X."/>
        </authorList>
    </citation>
    <scope>NUCLEOTIDE SEQUENCE [LARGE SCALE GENOMIC DNA]</scope>
    <source>
        <strain evidence="2 3">Zn</strain>
    </source>
</reference>
<dbReference type="Proteomes" id="UP000054321">
    <property type="component" value="Unassembled WGS sequence"/>
</dbReference>
<dbReference type="HOGENOM" id="CLU_082780_0_0_1"/>
<dbReference type="PANTHER" id="PTHR35910">
    <property type="entry name" value="2EXR DOMAIN-CONTAINING PROTEIN"/>
    <property type="match status" value="1"/>
</dbReference>
<evidence type="ECO:0000259" key="1">
    <source>
        <dbReference type="Pfam" id="PF20150"/>
    </source>
</evidence>